<dbReference type="InterPro" id="IPR009040">
    <property type="entry name" value="Ferritin-like_diiron"/>
</dbReference>
<name>A0A315Y4Z2_RUMFL</name>
<reference evidence="8 9" key="1">
    <citation type="submission" date="2018-05" db="EMBL/GenBank/DDBJ databases">
        <title>The Hungate 1000. A catalogue of reference genomes from the rumen microbiome.</title>
        <authorList>
            <person name="Kelly W."/>
        </authorList>
    </citation>
    <scope>NUCLEOTIDE SEQUENCE [LARGE SCALE GENOMIC DNA]</scope>
    <source>
        <strain evidence="8 9">SAb67</strain>
    </source>
</reference>
<keyword evidence="3" id="KW-0479">Metal-binding</keyword>
<dbReference type="GO" id="GO:0005506">
    <property type="term" value="F:iron ion binding"/>
    <property type="evidence" value="ECO:0007669"/>
    <property type="project" value="InterPro"/>
</dbReference>
<sequence length="205" mass="23646">MQTSFSESQTRINLMRAFAGECQSRQRYYQAALTAQQQKLVGLERMFRFTAEQEERHAIVFWKLLKEGTGQDIDISAGFPAEVTEEIQKLLDASEREEKKEFSVVYPDFARIAADEGFTEAASKFRMIADIENSHRARFRYYGELYRSGMLFRSNDTEQCWICLNCGHIHKGSEPPQECPVCRAEQGYFIRREEAAFTSCDTVSA</sequence>
<dbReference type="Pfam" id="PF02915">
    <property type="entry name" value="Rubrerythrin"/>
    <property type="match status" value="1"/>
</dbReference>
<dbReference type="Pfam" id="PF21349">
    <property type="entry name" value="RUBY_RBDX"/>
    <property type="match status" value="1"/>
</dbReference>
<dbReference type="RefSeq" id="WP_109725244.1">
    <property type="nucleotide sequence ID" value="NZ_QGDI01000001.1"/>
</dbReference>
<dbReference type="Gene3D" id="1.20.1260.10">
    <property type="match status" value="1"/>
</dbReference>
<dbReference type="PROSITE" id="PS50905">
    <property type="entry name" value="FERRITIN_LIKE"/>
    <property type="match status" value="1"/>
</dbReference>
<evidence type="ECO:0000259" key="6">
    <source>
        <dbReference type="PROSITE" id="PS50903"/>
    </source>
</evidence>
<feature type="domain" description="Rubredoxin-like" evidence="6">
    <location>
        <begin position="158"/>
        <end position="192"/>
    </location>
</feature>
<dbReference type="PROSITE" id="PS50903">
    <property type="entry name" value="RUBREDOXIN_LIKE"/>
    <property type="match status" value="1"/>
</dbReference>
<evidence type="ECO:0000313" key="8">
    <source>
        <dbReference type="EMBL" id="PWJ15449.1"/>
    </source>
</evidence>
<dbReference type="InterPro" id="IPR009078">
    <property type="entry name" value="Ferritin-like_SF"/>
</dbReference>
<dbReference type="GO" id="GO:0016491">
    <property type="term" value="F:oxidoreductase activity"/>
    <property type="evidence" value="ECO:0007669"/>
    <property type="project" value="InterPro"/>
</dbReference>
<protein>
    <submittedName>
        <fullName evidence="8">Rubrerythrin</fullName>
    </submittedName>
</protein>
<gene>
    <name evidence="8" type="ORF">IE37_00349</name>
</gene>
<evidence type="ECO:0000256" key="1">
    <source>
        <dbReference type="ARBA" id="ARBA00001965"/>
    </source>
</evidence>
<evidence type="ECO:0000256" key="5">
    <source>
        <dbReference type="ARBA" id="ARBA00023004"/>
    </source>
</evidence>
<dbReference type="SUPFAM" id="SSF47240">
    <property type="entry name" value="Ferritin-like"/>
    <property type="match status" value="1"/>
</dbReference>
<dbReference type="STRING" id="1265.SAMN02910280_1880"/>
<dbReference type="InterPro" id="IPR052364">
    <property type="entry name" value="Rubrerythrin"/>
</dbReference>
<feature type="domain" description="Ferritin-like diiron" evidence="7">
    <location>
        <begin position="4"/>
        <end position="150"/>
    </location>
</feature>
<dbReference type="PANTHER" id="PTHR43865:SF1">
    <property type="entry name" value="RUBRERYTHRIN-RELATED"/>
    <property type="match status" value="1"/>
</dbReference>
<proteinExistence type="predicted"/>
<dbReference type="PANTHER" id="PTHR43865">
    <property type="entry name" value="RUBRERYTHRIN-RELATED"/>
    <property type="match status" value="1"/>
</dbReference>
<evidence type="ECO:0000256" key="2">
    <source>
        <dbReference type="ARBA" id="ARBA00022448"/>
    </source>
</evidence>
<evidence type="ECO:0000259" key="7">
    <source>
        <dbReference type="PROSITE" id="PS50905"/>
    </source>
</evidence>
<dbReference type="InterPro" id="IPR003251">
    <property type="entry name" value="Rr_diiron-bd_dom"/>
</dbReference>
<evidence type="ECO:0000256" key="3">
    <source>
        <dbReference type="ARBA" id="ARBA00022723"/>
    </source>
</evidence>
<organism evidence="8 9">
    <name type="scientific">Ruminococcus flavefaciens</name>
    <dbReference type="NCBI Taxonomy" id="1265"/>
    <lineage>
        <taxon>Bacteria</taxon>
        <taxon>Bacillati</taxon>
        <taxon>Bacillota</taxon>
        <taxon>Clostridia</taxon>
        <taxon>Eubacteriales</taxon>
        <taxon>Oscillospiraceae</taxon>
        <taxon>Ruminococcus</taxon>
    </lineage>
</organism>
<dbReference type="InterPro" id="IPR012347">
    <property type="entry name" value="Ferritin-like"/>
</dbReference>
<evidence type="ECO:0000313" key="9">
    <source>
        <dbReference type="Proteomes" id="UP000245720"/>
    </source>
</evidence>
<dbReference type="EMBL" id="QGDI01000001">
    <property type="protein sequence ID" value="PWJ15449.1"/>
    <property type="molecule type" value="Genomic_DNA"/>
</dbReference>
<dbReference type="SUPFAM" id="SSF57802">
    <property type="entry name" value="Rubredoxin-like"/>
    <property type="match status" value="1"/>
</dbReference>
<accession>A0A315Y4Z2</accession>
<dbReference type="InterPro" id="IPR024934">
    <property type="entry name" value="Rubredoxin-like_dom"/>
</dbReference>
<dbReference type="OrthoDB" id="9799749at2"/>
<comment type="cofactor">
    <cofactor evidence="1">
        <name>Fe(3+)</name>
        <dbReference type="ChEBI" id="CHEBI:29034"/>
    </cofactor>
</comment>
<dbReference type="InterPro" id="IPR048574">
    <property type="entry name" value="RUBY_RBDX"/>
</dbReference>
<evidence type="ECO:0000256" key="4">
    <source>
        <dbReference type="ARBA" id="ARBA00022982"/>
    </source>
</evidence>
<comment type="caution">
    <text evidence="8">The sequence shown here is derived from an EMBL/GenBank/DDBJ whole genome shotgun (WGS) entry which is preliminary data.</text>
</comment>
<dbReference type="CDD" id="cd01041">
    <property type="entry name" value="Rubrerythrin"/>
    <property type="match status" value="1"/>
</dbReference>
<dbReference type="CDD" id="cd00729">
    <property type="entry name" value="rubredoxin_SM"/>
    <property type="match status" value="1"/>
</dbReference>
<dbReference type="Gene3D" id="2.20.28.10">
    <property type="match status" value="1"/>
</dbReference>
<keyword evidence="5" id="KW-0408">Iron</keyword>
<keyword evidence="4" id="KW-0249">Electron transport</keyword>
<dbReference type="AlphaFoldDB" id="A0A315Y4Z2"/>
<dbReference type="Proteomes" id="UP000245720">
    <property type="component" value="Unassembled WGS sequence"/>
</dbReference>
<keyword evidence="2" id="KW-0813">Transport</keyword>